<dbReference type="Proteomes" id="UP000308760">
    <property type="component" value="Unassembled WGS sequence"/>
</dbReference>
<evidence type="ECO:0000313" key="2">
    <source>
        <dbReference type="EMBL" id="THV41424.1"/>
    </source>
</evidence>
<keyword evidence="3" id="KW-1185">Reference proteome</keyword>
<dbReference type="OrthoDB" id="2057603at2"/>
<evidence type="ECO:0000313" key="3">
    <source>
        <dbReference type="Proteomes" id="UP000308760"/>
    </source>
</evidence>
<reference evidence="2 3" key="2">
    <citation type="submission" date="2019-05" db="EMBL/GenBank/DDBJ databases">
        <title>Glycomyces buryatensis sp. nov.</title>
        <authorList>
            <person name="Nikitina E."/>
        </authorList>
    </citation>
    <scope>NUCLEOTIDE SEQUENCE [LARGE SCALE GENOMIC DNA]</scope>
    <source>
        <strain evidence="2 3">18</strain>
    </source>
</reference>
<organism evidence="2 3">
    <name type="scientific">Glycomyces buryatensis</name>
    <dbReference type="NCBI Taxonomy" id="2570927"/>
    <lineage>
        <taxon>Bacteria</taxon>
        <taxon>Bacillati</taxon>
        <taxon>Actinomycetota</taxon>
        <taxon>Actinomycetes</taxon>
        <taxon>Glycomycetales</taxon>
        <taxon>Glycomycetaceae</taxon>
        <taxon>Glycomyces</taxon>
    </lineage>
</organism>
<reference evidence="3" key="1">
    <citation type="submission" date="2019-04" db="EMBL/GenBank/DDBJ databases">
        <title>Nocardioides xinjiangensis sp. nov.</title>
        <authorList>
            <person name="Liu S."/>
        </authorList>
    </citation>
    <scope>NUCLEOTIDE SEQUENCE [LARGE SCALE GENOMIC DNA]</scope>
    <source>
        <strain evidence="3">18</strain>
    </source>
</reference>
<feature type="transmembrane region" description="Helical" evidence="1">
    <location>
        <begin position="170"/>
        <end position="193"/>
    </location>
</feature>
<feature type="transmembrane region" description="Helical" evidence="1">
    <location>
        <begin position="129"/>
        <end position="150"/>
    </location>
</feature>
<name>A0A4S8QL27_9ACTN</name>
<evidence type="ECO:0000256" key="1">
    <source>
        <dbReference type="SAM" id="Phobius"/>
    </source>
</evidence>
<dbReference type="EMBL" id="STGY01000044">
    <property type="protein sequence ID" value="THV41424.1"/>
    <property type="molecule type" value="Genomic_DNA"/>
</dbReference>
<dbReference type="AlphaFoldDB" id="A0A4S8QL27"/>
<feature type="transmembrane region" description="Helical" evidence="1">
    <location>
        <begin position="205"/>
        <end position="227"/>
    </location>
</feature>
<feature type="transmembrane region" description="Helical" evidence="1">
    <location>
        <begin position="233"/>
        <end position="255"/>
    </location>
</feature>
<dbReference type="RefSeq" id="WP_136534694.1">
    <property type="nucleotide sequence ID" value="NZ_STGY01000044.1"/>
</dbReference>
<accession>A0A4S8QL27</accession>
<keyword evidence="1" id="KW-0812">Transmembrane</keyword>
<proteinExistence type="predicted"/>
<gene>
    <name evidence="2" type="ORF">FAB82_11540</name>
</gene>
<comment type="caution">
    <text evidence="2">The sequence shown here is derived from an EMBL/GenBank/DDBJ whole genome shotgun (WGS) entry which is preliminary data.</text>
</comment>
<sequence>MHVITDRDPVHPSDDTAPQRTTFELEAGMTLGEAISHIRETFELPTITGGNATWRIEVDGKPVAVEAQQWTERGFIAEPSEPFIGEQIRFRYLEQRDPLHVLQGLAPERWGARTFETMSGAGKIAVANLWLQVAFGTCGFLIFSGMLSDLAEGPGTAFSFQPEPEMPTSVIQALTIVNGLLLVMVIVRAVLAVQITLRRRWARTTAITLEGVSIGLGVVLVTVYTAGGGEASAGMVAAGDCLGLLLSLLIVLLLATEDMKQWCNR</sequence>
<keyword evidence="1" id="KW-1133">Transmembrane helix</keyword>
<keyword evidence="1" id="KW-0472">Membrane</keyword>
<protein>
    <submittedName>
        <fullName evidence="2">Uncharacterized protein</fullName>
    </submittedName>
</protein>